<evidence type="ECO:0000313" key="5">
    <source>
        <dbReference type="Proteomes" id="UP001642260"/>
    </source>
</evidence>
<name>A0ABC8L8J9_ERUVS</name>
<accession>A0ABC8L8J9</accession>
<dbReference type="PROSITE" id="PS50157">
    <property type="entry name" value="ZINC_FINGER_C2H2_2"/>
    <property type="match status" value="1"/>
</dbReference>
<organism evidence="4 5">
    <name type="scientific">Eruca vesicaria subsp. sativa</name>
    <name type="common">Garden rocket</name>
    <name type="synonym">Eruca sativa</name>
    <dbReference type="NCBI Taxonomy" id="29727"/>
    <lineage>
        <taxon>Eukaryota</taxon>
        <taxon>Viridiplantae</taxon>
        <taxon>Streptophyta</taxon>
        <taxon>Embryophyta</taxon>
        <taxon>Tracheophyta</taxon>
        <taxon>Spermatophyta</taxon>
        <taxon>Magnoliopsida</taxon>
        <taxon>eudicotyledons</taxon>
        <taxon>Gunneridae</taxon>
        <taxon>Pentapetalae</taxon>
        <taxon>rosids</taxon>
        <taxon>malvids</taxon>
        <taxon>Brassicales</taxon>
        <taxon>Brassicaceae</taxon>
        <taxon>Brassiceae</taxon>
        <taxon>Eruca</taxon>
    </lineage>
</organism>
<keyword evidence="1" id="KW-0479">Metal-binding</keyword>
<reference evidence="4 5" key="1">
    <citation type="submission" date="2022-03" db="EMBL/GenBank/DDBJ databases">
        <authorList>
            <person name="Macdonald S."/>
            <person name="Ahmed S."/>
            <person name="Newling K."/>
        </authorList>
    </citation>
    <scope>NUCLEOTIDE SEQUENCE [LARGE SCALE GENOMIC DNA]</scope>
</reference>
<protein>
    <recommendedName>
        <fullName evidence="3">C2H2-type domain-containing protein</fullName>
    </recommendedName>
</protein>
<gene>
    <name evidence="4" type="ORF">ERUC_LOCUS30911</name>
</gene>
<comment type="caution">
    <text evidence="4">The sequence shown here is derived from an EMBL/GenBank/DDBJ whole genome shotgun (WGS) entry which is preliminary data.</text>
</comment>
<keyword evidence="5" id="KW-1185">Reference proteome</keyword>
<feature type="domain" description="C2H2-type" evidence="3">
    <location>
        <begin position="18"/>
        <end position="42"/>
    </location>
</feature>
<sequence length="144" mass="16120">MNGGFGMNNDLTRVPKPQQCSLCKRIFPTTQDLISHTSSVHSHHLHHFTFSPSAPAAPTTFCHYPNPNRNPSPAFPARNRFDFNCYRSGQVDEQNRFFQVSPAMPPEGLRTLPLICQLEKPIPQDTAMEEDGANSSAIDLTLRL</sequence>
<evidence type="ECO:0000256" key="1">
    <source>
        <dbReference type="PROSITE-ProRule" id="PRU00042"/>
    </source>
</evidence>
<dbReference type="Proteomes" id="UP001642260">
    <property type="component" value="Unassembled WGS sequence"/>
</dbReference>
<dbReference type="GO" id="GO:0008270">
    <property type="term" value="F:zinc ion binding"/>
    <property type="evidence" value="ECO:0007669"/>
    <property type="project" value="UniProtKB-KW"/>
</dbReference>
<proteinExistence type="predicted"/>
<dbReference type="PROSITE" id="PS00028">
    <property type="entry name" value="ZINC_FINGER_C2H2_1"/>
    <property type="match status" value="1"/>
</dbReference>
<evidence type="ECO:0000259" key="3">
    <source>
        <dbReference type="PROSITE" id="PS50157"/>
    </source>
</evidence>
<evidence type="ECO:0000256" key="2">
    <source>
        <dbReference type="SAM" id="MobiDB-lite"/>
    </source>
</evidence>
<keyword evidence="1" id="KW-0863">Zinc-finger</keyword>
<dbReference type="AlphaFoldDB" id="A0ABC8L8J9"/>
<feature type="region of interest" description="Disordered" evidence="2">
    <location>
        <begin position="123"/>
        <end position="144"/>
    </location>
</feature>
<evidence type="ECO:0000313" key="4">
    <source>
        <dbReference type="EMBL" id="CAH8368146.1"/>
    </source>
</evidence>
<dbReference type="EMBL" id="CAKOAT010410710">
    <property type="protein sequence ID" value="CAH8368146.1"/>
    <property type="molecule type" value="Genomic_DNA"/>
</dbReference>
<keyword evidence="1" id="KW-0862">Zinc</keyword>
<dbReference type="InterPro" id="IPR013087">
    <property type="entry name" value="Znf_C2H2_type"/>
</dbReference>